<dbReference type="AlphaFoldDB" id="A0A329TRB9"/>
<gene>
    <name evidence="1" type="ORF">C4N25_00035</name>
</gene>
<sequence length="209" mass="24488">MEQEYRLTGTLPELQNLLQKEFKMSPQSAKLAACLLILEQRPEDETEENQSALWFLREHDQYATAILQTRYSISLTEARKNIIELLIFQFAGILLDNDSFAMTTILNCLWSVVKAGTHIQDNECCAYYQALKWKAIHPTQEYFTIDDILPNEPDRVCVHLDSLRDERWKCEECHQESCTTSKEKFKIVLDALCSRNVFQKFNDMYRFAT</sequence>
<organism evidence="1 2">
    <name type="scientific">Faecalibacterium prausnitzii</name>
    <dbReference type="NCBI Taxonomy" id="853"/>
    <lineage>
        <taxon>Bacteria</taxon>
        <taxon>Bacillati</taxon>
        <taxon>Bacillota</taxon>
        <taxon>Clostridia</taxon>
        <taxon>Eubacteriales</taxon>
        <taxon>Oscillospiraceae</taxon>
        <taxon>Faecalibacterium</taxon>
    </lineage>
</organism>
<protein>
    <submittedName>
        <fullName evidence="1">Uncharacterized protein</fullName>
    </submittedName>
</protein>
<dbReference type="RefSeq" id="WP_112114482.1">
    <property type="nucleotide sequence ID" value="NZ_PRKZ01000001.1"/>
</dbReference>
<accession>A0A329TRB9</accession>
<evidence type="ECO:0000313" key="1">
    <source>
        <dbReference type="EMBL" id="RAW51844.1"/>
    </source>
</evidence>
<name>A0A329TRB9_9FIRM</name>
<reference evidence="1 2" key="1">
    <citation type="submission" date="2018-02" db="EMBL/GenBank/DDBJ databases">
        <title>Complete genome sequencing of Faecalibacterium prausnitzii strains isolated from the human gut.</title>
        <authorList>
            <person name="Fitzgerald B.C."/>
            <person name="Shkoporov A.N."/>
            <person name="Ross P.R."/>
            <person name="Hill C."/>
        </authorList>
    </citation>
    <scope>NUCLEOTIDE SEQUENCE [LARGE SCALE GENOMIC DNA]</scope>
    <source>
        <strain evidence="1 2">APC942/8-14-2</strain>
    </source>
</reference>
<dbReference type="EMBL" id="PRKZ01000001">
    <property type="protein sequence ID" value="RAW51844.1"/>
    <property type="molecule type" value="Genomic_DNA"/>
</dbReference>
<dbReference type="Proteomes" id="UP000251634">
    <property type="component" value="Unassembled WGS sequence"/>
</dbReference>
<comment type="caution">
    <text evidence="1">The sequence shown here is derived from an EMBL/GenBank/DDBJ whole genome shotgun (WGS) entry which is preliminary data.</text>
</comment>
<evidence type="ECO:0000313" key="2">
    <source>
        <dbReference type="Proteomes" id="UP000251634"/>
    </source>
</evidence>
<proteinExistence type="predicted"/>